<dbReference type="CDD" id="cd16144">
    <property type="entry name" value="ARS_like"/>
    <property type="match status" value="1"/>
</dbReference>
<evidence type="ECO:0000313" key="10">
    <source>
        <dbReference type="Proteomes" id="UP000307768"/>
    </source>
</evidence>
<dbReference type="GO" id="GO:0004065">
    <property type="term" value="F:arylsulfatase activity"/>
    <property type="evidence" value="ECO:0007669"/>
    <property type="project" value="TreeGrafter"/>
</dbReference>
<comment type="cofactor">
    <cofactor evidence="1">
        <name>Ca(2+)</name>
        <dbReference type="ChEBI" id="CHEBI:29108"/>
    </cofactor>
</comment>
<dbReference type="Pfam" id="PF00884">
    <property type="entry name" value="Sulfatase"/>
    <property type="match status" value="1"/>
</dbReference>
<evidence type="ECO:0000256" key="5">
    <source>
        <dbReference type="ARBA" id="ARBA00022801"/>
    </source>
</evidence>
<evidence type="ECO:0000313" key="9">
    <source>
        <dbReference type="EMBL" id="KAA1422708.1"/>
    </source>
</evidence>
<dbReference type="Proteomes" id="UP000307768">
    <property type="component" value="Unassembled WGS sequence"/>
</dbReference>
<dbReference type="InterPro" id="IPR000917">
    <property type="entry name" value="Sulfatase_N"/>
</dbReference>
<dbReference type="AlphaFoldDB" id="A0A5Q6RXD7"/>
<evidence type="ECO:0000259" key="8">
    <source>
        <dbReference type="Pfam" id="PF00884"/>
    </source>
</evidence>
<dbReference type="InterPro" id="IPR050738">
    <property type="entry name" value="Sulfatase"/>
</dbReference>
<accession>A0A5Q6RXD7</accession>
<name>A0A5Q6RXD7_9ACTN</name>
<dbReference type="Gene3D" id="3.40.720.10">
    <property type="entry name" value="Alkaline Phosphatase, subunit A"/>
    <property type="match status" value="1"/>
</dbReference>
<feature type="domain" description="Sulfatase N-terminal" evidence="8">
    <location>
        <begin position="64"/>
        <end position="439"/>
    </location>
</feature>
<dbReference type="GO" id="GO:0046872">
    <property type="term" value="F:metal ion binding"/>
    <property type="evidence" value="ECO:0007669"/>
    <property type="project" value="UniProtKB-KW"/>
</dbReference>
<protein>
    <submittedName>
        <fullName evidence="9">Sulfatase</fullName>
    </submittedName>
</protein>
<evidence type="ECO:0000256" key="1">
    <source>
        <dbReference type="ARBA" id="ARBA00001913"/>
    </source>
</evidence>
<keyword evidence="5" id="KW-0378">Hydrolase</keyword>
<dbReference type="SUPFAM" id="SSF53649">
    <property type="entry name" value="Alkaline phosphatase-like"/>
    <property type="match status" value="1"/>
</dbReference>
<keyword evidence="4" id="KW-0732">Signal</keyword>
<comment type="caution">
    <text evidence="9">The sequence shown here is derived from an EMBL/GenBank/DDBJ whole genome shotgun (WGS) entry which is preliminary data.</text>
</comment>
<keyword evidence="6" id="KW-0106">Calcium</keyword>
<comment type="similarity">
    <text evidence="2">Belongs to the sulfatase family.</text>
</comment>
<proteinExistence type="inferred from homology"/>
<dbReference type="PROSITE" id="PS00149">
    <property type="entry name" value="SULFATASE_2"/>
    <property type="match status" value="1"/>
</dbReference>
<dbReference type="EMBL" id="VDFQ02000003">
    <property type="protein sequence ID" value="KAA1422708.1"/>
    <property type="molecule type" value="Genomic_DNA"/>
</dbReference>
<dbReference type="InterPro" id="IPR017850">
    <property type="entry name" value="Alkaline_phosphatase_core_sf"/>
</dbReference>
<dbReference type="InterPro" id="IPR024607">
    <property type="entry name" value="Sulfatase_CS"/>
</dbReference>
<evidence type="ECO:0000256" key="7">
    <source>
        <dbReference type="SAM" id="MobiDB-lite"/>
    </source>
</evidence>
<keyword evidence="3" id="KW-0479">Metal-binding</keyword>
<dbReference type="PANTHER" id="PTHR42693">
    <property type="entry name" value="ARYLSULFATASE FAMILY MEMBER"/>
    <property type="match status" value="1"/>
</dbReference>
<reference evidence="9 10" key="1">
    <citation type="submission" date="2019-09" db="EMBL/GenBank/DDBJ databases">
        <title>Mumia zhuanghuii sp. nov. isolated from the intestinal contents of plateau pika (Ochotona curzoniae) in the Qinghai-Tibet plateau of China.</title>
        <authorList>
            <person name="Tian Z."/>
        </authorList>
    </citation>
    <scope>NUCLEOTIDE SEQUENCE [LARGE SCALE GENOMIC DNA]</scope>
    <source>
        <strain evidence="10">350</strain>
    </source>
</reference>
<organism evidence="9 10">
    <name type="scientific">Mumia zhuanghuii</name>
    <dbReference type="NCBI Taxonomy" id="2585211"/>
    <lineage>
        <taxon>Bacteria</taxon>
        <taxon>Bacillati</taxon>
        <taxon>Actinomycetota</taxon>
        <taxon>Actinomycetes</taxon>
        <taxon>Propionibacteriales</taxon>
        <taxon>Nocardioidaceae</taxon>
        <taxon>Mumia</taxon>
    </lineage>
</organism>
<evidence type="ECO:0000256" key="2">
    <source>
        <dbReference type="ARBA" id="ARBA00008779"/>
    </source>
</evidence>
<gene>
    <name evidence="9" type="ORF">FE697_011070</name>
</gene>
<feature type="region of interest" description="Disordered" evidence="7">
    <location>
        <begin position="372"/>
        <end position="395"/>
    </location>
</feature>
<evidence type="ECO:0000256" key="6">
    <source>
        <dbReference type="ARBA" id="ARBA00022837"/>
    </source>
</evidence>
<evidence type="ECO:0000256" key="4">
    <source>
        <dbReference type="ARBA" id="ARBA00022729"/>
    </source>
</evidence>
<dbReference type="Gene3D" id="3.30.1120.10">
    <property type="match status" value="1"/>
</dbReference>
<dbReference type="PANTHER" id="PTHR42693:SF42">
    <property type="entry name" value="ARYLSULFATASE G"/>
    <property type="match status" value="1"/>
</dbReference>
<evidence type="ECO:0000256" key="3">
    <source>
        <dbReference type="ARBA" id="ARBA00022723"/>
    </source>
</evidence>
<dbReference type="OrthoDB" id="9777306at2"/>
<sequence length="607" mass="66400">MVDLRRSKARQSELGARAAASVIAAPVAIALCAGLLTAQPVHSVEAPAPAPQALAPQARTTTQPNIVLVLADDLGWADTSTGRSSLGARSSFNDTPAIGRLAREGTSFDNAYAAPNCAPTRAALLTGAYAQRPQNNIYAVSDLNRGRGRTLLVGPKQGINNDEVLPASAVTVAETARRAGYATGYAGKFHVTKTPRQITAVHGFDESWGGSRAGHATVYHAENGRFNARISPSLDRFAADYTQEYVDERIKPYANGTSYAAIDDLVGTSKHVTDAVADATIDFIARKKAQPFFAVMAEYAVHEPVDDAQARKDLLGKYRRKPAGSKRNRRAYAAMTEGLDQTVARLTHYLETTPDPRRPGHDLADNTVVIFTSDNGGRTDRGASNGPLRGQKSEMTEGGVRVPWIVWSANPKLVRPGRVNHSPINGTDLHPTVAALAGVRLPRGVTLRDALAGSSSSGQAIDGTSLVGAFRTGKRITLPRFVHFPGYMRGGSRDQRPQSFIRQGRWKLVYSYETQSWQLYDLRRDIGERRNLAQRRPKVTLRLGKRLIRWLDRTNAPLATVRKGKRPIKVRVRGWAYANGKVKRYRRAKTITVRPRAEMPVVLRRVR</sequence>